<proteinExistence type="predicted"/>
<dbReference type="Proteomes" id="UP000676325">
    <property type="component" value="Unassembled WGS sequence"/>
</dbReference>
<accession>A0A941EIW8</accession>
<name>A0A941EIW8_9ACTN</name>
<dbReference type="AlphaFoldDB" id="A0A941EIW8"/>
<organism evidence="1 2">
    <name type="scientific">Actinospica acidithermotolerans</name>
    <dbReference type="NCBI Taxonomy" id="2828514"/>
    <lineage>
        <taxon>Bacteria</taxon>
        <taxon>Bacillati</taxon>
        <taxon>Actinomycetota</taxon>
        <taxon>Actinomycetes</taxon>
        <taxon>Catenulisporales</taxon>
        <taxon>Actinospicaceae</taxon>
        <taxon>Actinospica</taxon>
    </lineage>
</organism>
<gene>
    <name evidence="1" type="ORF">KDK95_33995</name>
</gene>
<sequence length="327" mass="34259">MTAPSVRVELLAKHSSGKDHIAMTGGTLGADKKITGSAPLVLRHDFFPVTTVDPAEPGPGRDRLFAGIHSIEHALASPEGGDLRARLAEATGLGAGHAARLIDMSPYIPGLLDAADGAGLPLGFRSTFVELDGAESELSAQTLLAAYRAALELIREKFRAGEPVPFSTPEACGQYNLHSAEAALELIEPALAAASSPEQITETYASTGATELYVCDLRLVKPRLPGAFDQQVLDLLGGHLLSQRIEADADNLTAGNFGCSTGEYLMVANPEGADQGAVLHRAHREVAATLAESGSYTGTDPLRHAAALDARISLEHIEKYSPDSLPG</sequence>
<protein>
    <submittedName>
        <fullName evidence="1">Uncharacterized protein</fullName>
    </submittedName>
</protein>
<keyword evidence="2" id="KW-1185">Reference proteome</keyword>
<dbReference type="RefSeq" id="WP_212522477.1">
    <property type="nucleotide sequence ID" value="NZ_JAGSOH010000223.1"/>
</dbReference>
<comment type="caution">
    <text evidence="1">The sequence shown here is derived from an EMBL/GenBank/DDBJ whole genome shotgun (WGS) entry which is preliminary data.</text>
</comment>
<evidence type="ECO:0000313" key="1">
    <source>
        <dbReference type="EMBL" id="MBR7831367.1"/>
    </source>
</evidence>
<dbReference type="EMBL" id="JAGSOH010000223">
    <property type="protein sequence ID" value="MBR7831367.1"/>
    <property type="molecule type" value="Genomic_DNA"/>
</dbReference>
<reference evidence="1" key="1">
    <citation type="submission" date="2021-04" db="EMBL/GenBank/DDBJ databases">
        <title>Genome based classification of Actinospica acidithermotolerans sp. nov., an actinobacterium isolated from an Indonesian hot spring.</title>
        <authorList>
            <person name="Kusuma A.B."/>
            <person name="Putra K.E."/>
            <person name="Nafisah S."/>
            <person name="Loh J."/>
            <person name="Nouioui I."/>
            <person name="Goodfellow M."/>
        </authorList>
    </citation>
    <scope>NUCLEOTIDE SEQUENCE</scope>
    <source>
        <strain evidence="1">MGRD01-02</strain>
    </source>
</reference>
<evidence type="ECO:0000313" key="2">
    <source>
        <dbReference type="Proteomes" id="UP000676325"/>
    </source>
</evidence>